<dbReference type="Proteomes" id="UP000827986">
    <property type="component" value="Unassembled WGS sequence"/>
</dbReference>
<evidence type="ECO:0000313" key="1">
    <source>
        <dbReference type="EMBL" id="KAH1185365.1"/>
    </source>
</evidence>
<gene>
    <name evidence="1" type="ORF">KIL84_018114</name>
</gene>
<comment type="caution">
    <text evidence="1">The sequence shown here is derived from an EMBL/GenBank/DDBJ whole genome shotgun (WGS) entry which is preliminary data.</text>
</comment>
<accession>A0A9D3XUC1</accession>
<protein>
    <submittedName>
        <fullName evidence="1">Uncharacterized protein</fullName>
    </submittedName>
</protein>
<sequence length="104" mass="11034">MCPGGIRMPAVAVLSASFTLRSEILAKITPASGQQCHYSVLLPYTTILIAVSYPPSFPQPPRQPTGHILTIAGAVTGAMLYQAQGEVRMQCSNFWGSRGVSPVS</sequence>
<evidence type="ECO:0000313" key="2">
    <source>
        <dbReference type="Proteomes" id="UP000827986"/>
    </source>
</evidence>
<organism evidence="1 2">
    <name type="scientific">Mauremys mutica</name>
    <name type="common">yellowpond turtle</name>
    <dbReference type="NCBI Taxonomy" id="74926"/>
    <lineage>
        <taxon>Eukaryota</taxon>
        <taxon>Metazoa</taxon>
        <taxon>Chordata</taxon>
        <taxon>Craniata</taxon>
        <taxon>Vertebrata</taxon>
        <taxon>Euteleostomi</taxon>
        <taxon>Archelosauria</taxon>
        <taxon>Testudinata</taxon>
        <taxon>Testudines</taxon>
        <taxon>Cryptodira</taxon>
        <taxon>Durocryptodira</taxon>
        <taxon>Testudinoidea</taxon>
        <taxon>Geoemydidae</taxon>
        <taxon>Geoemydinae</taxon>
        <taxon>Mauremys</taxon>
    </lineage>
</organism>
<dbReference type="EMBL" id="JAHDVG010000463">
    <property type="protein sequence ID" value="KAH1185365.1"/>
    <property type="molecule type" value="Genomic_DNA"/>
</dbReference>
<name>A0A9D3XUC1_9SAUR</name>
<dbReference type="AlphaFoldDB" id="A0A9D3XUC1"/>
<proteinExistence type="predicted"/>
<reference evidence="1" key="1">
    <citation type="submission" date="2021-09" db="EMBL/GenBank/DDBJ databases">
        <title>The genome of Mauremys mutica provides insights into the evolution of semi-aquatic lifestyle.</title>
        <authorList>
            <person name="Gong S."/>
            <person name="Gao Y."/>
        </authorList>
    </citation>
    <scope>NUCLEOTIDE SEQUENCE</scope>
    <source>
        <strain evidence="1">MM-2020</strain>
        <tissue evidence="1">Muscle</tissue>
    </source>
</reference>
<keyword evidence="2" id="KW-1185">Reference proteome</keyword>